<dbReference type="InterPro" id="IPR001680">
    <property type="entry name" value="WD40_rpt"/>
</dbReference>
<evidence type="ECO:0000313" key="1">
    <source>
        <dbReference type="EMBL" id="CAL4068584.1"/>
    </source>
</evidence>
<dbReference type="Proteomes" id="UP001497623">
    <property type="component" value="Unassembled WGS sequence"/>
</dbReference>
<dbReference type="InterPro" id="IPR037593">
    <property type="entry name" value="MIOS/Sea4"/>
</dbReference>
<dbReference type="AlphaFoldDB" id="A0AAV2Q2K4"/>
<dbReference type="GO" id="GO:0005737">
    <property type="term" value="C:cytoplasm"/>
    <property type="evidence" value="ECO:0007669"/>
    <property type="project" value="TreeGrafter"/>
</dbReference>
<protein>
    <submittedName>
        <fullName evidence="1">Uncharacterized protein</fullName>
    </submittedName>
</protein>
<dbReference type="Gene3D" id="2.130.10.10">
    <property type="entry name" value="YVTN repeat-like/Quinoprotein amine dehydrogenase"/>
    <property type="match status" value="2"/>
</dbReference>
<comment type="caution">
    <text evidence="1">The sequence shown here is derived from an EMBL/GenBank/DDBJ whole genome shotgun (WGS) entry which is preliminary data.</text>
</comment>
<dbReference type="GO" id="GO:1904263">
    <property type="term" value="P:positive regulation of TORC1 signaling"/>
    <property type="evidence" value="ECO:0007669"/>
    <property type="project" value="TreeGrafter"/>
</dbReference>
<dbReference type="PANTHER" id="PTHR16453">
    <property type="entry name" value="WD40 DOMAIN-CONTAINING PROTEIN MIO FAMILY MEMBER"/>
    <property type="match status" value="1"/>
</dbReference>
<dbReference type="Pfam" id="PF21720">
    <property type="entry name" value="MIOS_WD40"/>
    <property type="match status" value="1"/>
</dbReference>
<dbReference type="PANTHER" id="PTHR16453:SF9">
    <property type="entry name" value="GATOR COMPLEX PROTEIN MIOS"/>
    <property type="match status" value="1"/>
</dbReference>
<proteinExistence type="predicted"/>
<dbReference type="InterPro" id="IPR015943">
    <property type="entry name" value="WD40/YVTN_repeat-like_dom_sf"/>
</dbReference>
<dbReference type="SUPFAM" id="SSF50978">
    <property type="entry name" value="WD40 repeat-like"/>
    <property type="match status" value="1"/>
</dbReference>
<feature type="non-terminal residue" evidence="1">
    <location>
        <position position="284"/>
    </location>
</feature>
<dbReference type="InterPro" id="IPR036322">
    <property type="entry name" value="WD40_repeat_dom_sf"/>
</dbReference>
<gene>
    <name evidence="1" type="ORF">MNOR_LOCUS7382</name>
</gene>
<dbReference type="SMART" id="SM00320">
    <property type="entry name" value="WD40"/>
    <property type="match status" value="4"/>
</dbReference>
<sequence>MSGVRVDVEWSPITADQFLTWGSDLQLYQVQDVTPTEVVQMPRIRLSSKTAGSLLSTNSDHQYVKCVAWCPGHDSDPANHLLAVGQANGKVALTNFSKVPDPRGIKGREFIPKHSRPVNCLSWSKQEPHLLAAGLDKFRTDHAIIVWDVTRGSQAPQYGHEQRSTNIGEYIKPLIEFGLGETCHSVAFSLHANRTLITGMNTKHLKIFDLKEGKLLSTVATKAVYGICTDPHNVHRIATYVDNAVHIWDIRNMDRTVLQLTDTKPIVKVAWCPSRQATISRMSR</sequence>
<keyword evidence="2" id="KW-1185">Reference proteome</keyword>
<accession>A0AAV2Q2K4</accession>
<dbReference type="GO" id="GO:0034198">
    <property type="term" value="P:cellular response to amino acid starvation"/>
    <property type="evidence" value="ECO:0007669"/>
    <property type="project" value="TreeGrafter"/>
</dbReference>
<dbReference type="EMBL" id="CAXKWB010003234">
    <property type="protein sequence ID" value="CAL4068584.1"/>
    <property type="molecule type" value="Genomic_DNA"/>
</dbReference>
<organism evidence="1 2">
    <name type="scientific">Meganyctiphanes norvegica</name>
    <name type="common">Northern krill</name>
    <name type="synonym">Thysanopoda norvegica</name>
    <dbReference type="NCBI Taxonomy" id="48144"/>
    <lineage>
        <taxon>Eukaryota</taxon>
        <taxon>Metazoa</taxon>
        <taxon>Ecdysozoa</taxon>
        <taxon>Arthropoda</taxon>
        <taxon>Crustacea</taxon>
        <taxon>Multicrustacea</taxon>
        <taxon>Malacostraca</taxon>
        <taxon>Eumalacostraca</taxon>
        <taxon>Eucarida</taxon>
        <taxon>Euphausiacea</taxon>
        <taxon>Euphausiidae</taxon>
        <taxon>Meganyctiphanes</taxon>
    </lineage>
</organism>
<evidence type="ECO:0000313" key="2">
    <source>
        <dbReference type="Proteomes" id="UP001497623"/>
    </source>
</evidence>
<name>A0AAV2Q2K4_MEGNR</name>
<reference evidence="1 2" key="1">
    <citation type="submission" date="2024-05" db="EMBL/GenBank/DDBJ databases">
        <authorList>
            <person name="Wallberg A."/>
        </authorList>
    </citation>
    <scope>NUCLEOTIDE SEQUENCE [LARGE SCALE GENOMIC DNA]</scope>
</reference>